<dbReference type="Proteomes" id="UP000029481">
    <property type="component" value="Chromosome"/>
</dbReference>
<evidence type="ECO:0000313" key="7">
    <source>
        <dbReference type="Proteomes" id="UP000029481"/>
    </source>
</evidence>
<keyword evidence="2 5" id="KW-0812">Transmembrane</keyword>
<evidence type="ECO:0000256" key="1">
    <source>
        <dbReference type="ARBA" id="ARBA00004141"/>
    </source>
</evidence>
<organism evidence="6 7">
    <name type="scientific">Cedecea neteri</name>
    <dbReference type="NCBI Taxonomy" id="158822"/>
    <lineage>
        <taxon>Bacteria</taxon>
        <taxon>Pseudomonadati</taxon>
        <taxon>Pseudomonadota</taxon>
        <taxon>Gammaproteobacteria</taxon>
        <taxon>Enterobacterales</taxon>
        <taxon>Enterobacteriaceae</taxon>
        <taxon>Cedecea</taxon>
    </lineage>
</organism>
<dbReference type="RefSeq" id="WP_038481122.1">
    <property type="nucleotide sequence ID" value="NZ_CP009451.1"/>
</dbReference>
<evidence type="ECO:0000256" key="5">
    <source>
        <dbReference type="SAM" id="Phobius"/>
    </source>
</evidence>
<evidence type="ECO:0008006" key="8">
    <source>
        <dbReference type="Google" id="ProtNLM"/>
    </source>
</evidence>
<sequence length="231" mass="24577">MMHYIWWSLPLTLVVFFAARKLAARLKSPLLNPLLVCMVVIIPFLLLTGIPYDHYFKGSEVLNDLLQPAVVALAFPLYEQIHQIRARWKSIITICFIGSMVAMSTGTSIALLMGASPEIAASVLPKSVTTPIAMAVGGGIGGIPAISAVCVIFVGILGAVFGHTLLNMMRISTKASRGLAMGTASHALGTARCAELDFQEGAFSSLALVICGVMTSLIAPFLFPVLLKLFG</sequence>
<keyword evidence="3 5" id="KW-1133">Transmembrane helix</keyword>
<evidence type="ECO:0000313" key="6">
    <source>
        <dbReference type="EMBL" id="AIR06810.1"/>
    </source>
</evidence>
<dbReference type="InterPro" id="IPR005261">
    <property type="entry name" value="YohK-like"/>
</dbReference>
<feature type="transmembrane region" description="Helical" evidence="5">
    <location>
        <begin position="132"/>
        <end position="161"/>
    </location>
</feature>
<evidence type="ECO:0000256" key="4">
    <source>
        <dbReference type="ARBA" id="ARBA00023136"/>
    </source>
</evidence>
<gene>
    <name evidence="6" type="ORF">JT31_19965</name>
</gene>
<feature type="transmembrane region" description="Helical" evidence="5">
    <location>
        <begin position="33"/>
        <end position="52"/>
    </location>
</feature>
<keyword evidence="4 5" id="KW-0472">Membrane</keyword>
<accession>A0A089RK40</accession>
<evidence type="ECO:0000256" key="2">
    <source>
        <dbReference type="ARBA" id="ARBA00022692"/>
    </source>
</evidence>
<dbReference type="InterPro" id="IPR007300">
    <property type="entry name" value="CidB/LrgB"/>
</dbReference>
<dbReference type="NCBIfam" id="TIGR00659">
    <property type="entry name" value="CidB/LrgB family autolysis modulator"/>
    <property type="match status" value="1"/>
</dbReference>
<dbReference type="PANTHER" id="PTHR30249">
    <property type="entry name" value="PUTATIVE SEROTONIN TRANSPORTER"/>
    <property type="match status" value="1"/>
</dbReference>
<dbReference type="EMBL" id="CP009451">
    <property type="protein sequence ID" value="AIR06810.1"/>
    <property type="molecule type" value="Genomic_DNA"/>
</dbReference>
<dbReference type="NCBIfam" id="NF007983">
    <property type="entry name" value="PRK10711.1"/>
    <property type="match status" value="1"/>
</dbReference>
<dbReference type="GO" id="GO:0016020">
    <property type="term" value="C:membrane"/>
    <property type="evidence" value="ECO:0007669"/>
    <property type="project" value="UniProtKB-SubCell"/>
</dbReference>
<protein>
    <recommendedName>
        <fullName evidence="8">CidB/LrgB family autolysis modulator</fullName>
    </recommendedName>
</protein>
<name>A0A089RK40_9ENTR</name>
<evidence type="ECO:0000256" key="3">
    <source>
        <dbReference type="ARBA" id="ARBA00022989"/>
    </source>
</evidence>
<feature type="transmembrane region" description="Helical" evidence="5">
    <location>
        <begin position="206"/>
        <end position="227"/>
    </location>
</feature>
<dbReference type="AlphaFoldDB" id="A0A089RK40"/>
<dbReference type="KEGG" id="cnt:JT31_19965"/>
<comment type="subcellular location">
    <subcellularLocation>
        <location evidence="1">Membrane</location>
        <topology evidence="1">Multi-pass membrane protein</topology>
    </subcellularLocation>
</comment>
<proteinExistence type="predicted"/>
<reference evidence="6 7" key="1">
    <citation type="submission" date="2014-09" db="EMBL/GenBank/DDBJ databases">
        <title>Cedecea neteri SSMD04 Genome Sequencing.</title>
        <authorList>
            <person name="Tan J.-Y."/>
        </authorList>
    </citation>
    <scope>NUCLEOTIDE SEQUENCE [LARGE SCALE GENOMIC DNA]</scope>
    <source>
        <strain evidence="6 7">SSMD04</strain>
    </source>
</reference>
<dbReference type="OrthoDB" id="9811701at2"/>
<feature type="transmembrane region" description="Helical" evidence="5">
    <location>
        <begin position="91"/>
        <end position="112"/>
    </location>
</feature>
<dbReference type="Pfam" id="PF04172">
    <property type="entry name" value="LrgB"/>
    <property type="match status" value="1"/>
</dbReference>
<keyword evidence="7" id="KW-1185">Reference proteome</keyword>
<dbReference type="PANTHER" id="PTHR30249:SF0">
    <property type="entry name" value="PLASTIDAL GLYCOLATE_GLYCERATE TRANSLOCATOR 1, CHLOROPLASTIC"/>
    <property type="match status" value="1"/>
</dbReference>